<accession>A0A917B1Y0</accession>
<dbReference type="RefSeq" id="WP_188672718.1">
    <property type="nucleotide sequence ID" value="NZ_BMGP01000001.1"/>
</dbReference>
<organism evidence="1 2">
    <name type="scientific">Subtercola lobariae</name>
    <dbReference type="NCBI Taxonomy" id="1588641"/>
    <lineage>
        <taxon>Bacteria</taxon>
        <taxon>Bacillati</taxon>
        <taxon>Actinomycetota</taxon>
        <taxon>Actinomycetes</taxon>
        <taxon>Micrococcales</taxon>
        <taxon>Microbacteriaceae</taxon>
        <taxon>Subtercola</taxon>
    </lineage>
</organism>
<proteinExistence type="predicted"/>
<comment type="caution">
    <text evidence="1">The sequence shown here is derived from an EMBL/GenBank/DDBJ whole genome shotgun (WGS) entry which is preliminary data.</text>
</comment>
<reference evidence="1 2" key="1">
    <citation type="journal article" date="2014" name="Int. J. Syst. Evol. Microbiol.">
        <title>Complete genome sequence of Corynebacterium casei LMG S-19264T (=DSM 44701T), isolated from a smear-ripened cheese.</title>
        <authorList>
            <consortium name="US DOE Joint Genome Institute (JGI-PGF)"/>
            <person name="Walter F."/>
            <person name="Albersmeier A."/>
            <person name="Kalinowski J."/>
            <person name="Ruckert C."/>
        </authorList>
    </citation>
    <scope>NUCLEOTIDE SEQUENCE [LARGE SCALE GENOMIC DNA]</scope>
    <source>
        <strain evidence="1 2">CGMCC 1.12976</strain>
    </source>
</reference>
<sequence length="334" mass="37239">MHKPDQVSEHRILVLNTLGGALLHYTKALRDNLEGAGYEVSIATIYEPSQATGGRLTWILRYARMLLSARRMAKNDKKNTVLVTWPVLGYLDILLGAVLGRRAVIEFIVHDPEPLVSAIGYDRRSQFLSRRAPFKRGLVVHSDAALADVVKHGFENMVTKLPHPILPIDYAQSTRANDPKIVRVLGQFKPDRDVTALEEIGKSIGPGVSLEIRGRRWPQIAGWHVIEGFVEETELQDLLRTSDAVVVPYKRFYQSGIAIRSLEYGVPIVGPADTSLEDLVGHESPLLVSETDGWTSAIASAIQTDRDEVLMMVNKLRLESRAAWHEFVDRAGHS</sequence>
<dbReference type="EMBL" id="BMGP01000001">
    <property type="protein sequence ID" value="GGF12795.1"/>
    <property type="molecule type" value="Genomic_DNA"/>
</dbReference>
<evidence type="ECO:0000313" key="2">
    <source>
        <dbReference type="Proteomes" id="UP000598775"/>
    </source>
</evidence>
<dbReference type="AlphaFoldDB" id="A0A917B1Y0"/>
<dbReference type="Gene3D" id="3.40.50.2000">
    <property type="entry name" value="Glycogen Phosphorylase B"/>
    <property type="match status" value="1"/>
</dbReference>
<dbReference type="Proteomes" id="UP000598775">
    <property type="component" value="Unassembled WGS sequence"/>
</dbReference>
<name>A0A917B1Y0_9MICO</name>
<evidence type="ECO:0000313" key="1">
    <source>
        <dbReference type="EMBL" id="GGF12795.1"/>
    </source>
</evidence>
<evidence type="ECO:0008006" key="3">
    <source>
        <dbReference type="Google" id="ProtNLM"/>
    </source>
</evidence>
<keyword evidence="2" id="KW-1185">Reference proteome</keyword>
<dbReference type="SUPFAM" id="SSF53756">
    <property type="entry name" value="UDP-Glycosyltransferase/glycogen phosphorylase"/>
    <property type="match status" value="1"/>
</dbReference>
<gene>
    <name evidence="1" type="ORF">GCM10011399_03400</name>
</gene>
<protein>
    <recommendedName>
        <fullName evidence="3">Glycosyltransferase</fullName>
    </recommendedName>
</protein>